<sequence length="30" mass="3325">MNLSPQKLIVLIAVKVIVLTMITFGIVLWA</sequence>
<keyword evidence="1" id="KW-0472">Membrane</keyword>
<keyword evidence="1" id="KW-0812">Transmembrane</keyword>
<feature type="transmembrane region" description="Helical" evidence="1">
    <location>
        <begin position="7"/>
        <end position="29"/>
    </location>
</feature>
<dbReference type="EMBL" id="FLOC01000023">
    <property type="protein sequence ID" value="SBS35620.1"/>
    <property type="molecule type" value="Genomic_DNA"/>
</dbReference>
<dbReference type="AlphaFoldDB" id="A0A1A8TP19"/>
<organism evidence="2 3">
    <name type="scientific">Marinomonas aquimarina</name>
    <dbReference type="NCBI Taxonomy" id="295068"/>
    <lineage>
        <taxon>Bacteria</taxon>
        <taxon>Pseudomonadati</taxon>
        <taxon>Pseudomonadota</taxon>
        <taxon>Gammaproteobacteria</taxon>
        <taxon>Oceanospirillales</taxon>
        <taxon>Oceanospirillaceae</taxon>
        <taxon>Marinomonas</taxon>
    </lineage>
</organism>
<reference evidence="2 3" key="1">
    <citation type="submission" date="2016-06" db="EMBL/GenBank/DDBJ databases">
        <authorList>
            <person name="Kjaerup R.B."/>
            <person name="Dalgaard T.S."/>
            <person name="Juul-Madsen H.R."/>
        </authorList>
    </citation>
    <scope>NUCLEOTIDE SEQUENCE [LARGE SCALE GENOMIC DNA]</scope>
    <source>
        <strain evidence="2 3">CECT 5080</strain>
    </source>
</reference>
<evidence type="ECO:0000256" key="1">
    <source>
        <dbReference type="SAM" id="Phobius"/>
    </source>
</evidence>
<evidence type="ECO:0000313" key="3">
    <source>
        <dbReference type="Proteomes" id="UP000092627"/>
    </source>
</evidence>
<accession>A0A1A8TP19</accession>
<protein>
    <submittedName>
        <fullName evidence="2">Uncharacterized protein</fullName>
    </submittedName>
</protein>
<name>A0A1A8TP19_9GAMM</name>
<keyword evidence="1" id="KW-1133">Transmembrane helix</keyword>
<gene>
    <name evidence="2" type="ORF">MAQ5080_03224</name>
</gene>
<keyword evidence="3" id="KW-1185">Reference proteome</keyword>
<dbReference type="Proteomes" id="UP000092627">
    <property type="component" value="Unassembled WGS sequence"/>
</dbReference>
<proteinExistence type="predicted"/>
<evidence type="ECO:0000313" key="2">
    <source>
        <dbReference type="EMBL" id="SBS35620.1"/>
    </source>
</evidence>